<dbReference type="PROSITE" id="PS51141">
    <property type="entry name" value="ZF_SBP"/>
    <property type="match status" value="1"/>
</dbReference>
<keyword evidence="6" id="KW-0238">DNA-binding</keyword>
<evidence type="ECO:0000256" key="3">
    <source>
        <dbReference type="ARBA" id="ARBA00022771"/>
    </source>
</evidence>
<evidence type="ECO:0000256" key="2">
    <source>
        <dbReference type="ARBA" id="ARBA00022723"/>
    </source>
</evidence>
<keyword evidence="7" id="KW-0804">Transcription</keyword>
<dbReference type="SUPFAM" id="SSF103612">
    <property type="entry name" value="SBT domain"/>
    <property type="match status" value="1"/>
</dbReference>
<evidence type="ECO:0000256" key="5">
    <source>
        <dbReference type="ARBA" id="ARBA00023015"/>
    </source>
</evidence>
<feature type="region of interest" description="Disordered" evidence="10">
    <location>
        <begin position="134"/>
        <end position="156"/>
    </location>
</feature>
<protein>
    <submittedName>
        <fullName evidence="13">Squamosa promoter-binding-like protein 13A isoform X1</fullName>
    </submittedName>
</protein>
<keyword evidence="4" id="KW-0862">Zinc</keyword>
<comment type="subcellular location">
    <subcellularLocation>
        <location evidence="1">Nucleus</location>
    </subcellularLocation>
</comment>
<keyword evidence="5" id="KW-0805">Transcription regulation</keyword>
<sequence length="426" mass="48131">MYFASDFFLQLRNQKGSETTFSICFLKLALFAHKETFFHELGCFRFCFQHLLRRNQGEQIEKVDGVMEWDLKEFAWESTHELDQQKEESDLTAMVEFSTSKKQTTTTTVNGSSGDLKLTVVDSAEPVSFSKSNEARTTSILASSPTSPGPSSKKVNGAQKVSCLVDDCKADLSSCREYHKRHRVCERHSKTPTVMVKGEEKRFCQQCSRFHALGEFDEVKRSCRKRLDGHNRRRRKSQPESLLFTSKSFLSSAYKGPKILHFGSPPQIYAPTATTTMRNGSEPFVYGRQQRNRPPDFSNGRDTQFFFLQENHPEKSNQATPEAFLCDYPILNTIKGQTEKVPNEVSTGGCALYLLSSNPSSLQIPAGMDVNHHLVQSNDQMHQSSLQFPNSFSAFDHGKDKPQNMILRMGPDGLLEHVGAPQAFPI</sequence>
<keyword evidence="12" id="KW-1185">Reference proteome</keyword>
<dbReference type="InterPro" id="IPR036893">
    <property type="entry name" value="SBP_sf"/>
</dbReference>
<name>A0A6P6FVA7_ZIZJJ</name>
<evidence type="ECO:0000256" key="10">
    <source>
        <dbReference type="SAM" id="MobiDB-lite"/>
    </source>
</evidence>
<evidence type="ECO:0000256" key="6">
    <source>
        <dbReference type="ARBA" id="ARBA00023125"/>
    </source>
</evidence>
<feature type="domain" description="SBP-type" evidence="11">
    <location>
        <begin position="160"/>
        <end position="237"/>
    </location>
</feature>
<evidence type="ECO:0000313" key="12">
    <source>
        <dbReference type="Proteomes" id="UP001652623"/>
    </source>
</evidence>
<dbReference type="GO" id="GO:0003677">
    <property type="term" value="F:DNA binding"/>
    <property type="evidence" value="ECO:0007669"/>
    <property type="project" value="UniProtKB-KW"/>
</dbReference>
<dbReference type="Pfam" id="PF03110">
    <property type="entry name" value="SBP"/>
    <property type="match status" value="1"/>
</dbReference>
<dbReference type="Proteomes" id="UP001652623">
    <property type="component" value="Chromosome 9"/>
</dbReference>
<dbReference type="InterPro" id="IPR044817">
    <property type="entry name" value="SBP-like"/>
</dbReference>
<dbReference type="AlphaFoldDB" id="A0A6P6FVA7"/>
<organism evidence="12 13">
    <name type="scientific">Ziziphus jujuba</name>
    <name type="common">Chinese jujube</name>
    <name type="synonym">Ziziphus sativa</name>
    <dbReference type="NCBI Taxonomy" id="326968"/>
    <lineage>
        <taxon>Eukaryota</taxon>
        <taxon>Viridiplantae</taxon>
        <taxon>Streptophyta</taxon>
        <taxon>Embryophyta</taxon>
        <taxon>Tracheophyta</taxon>
        <taxon>Spermatophyta</taxon>
        <taxon>Magnoliopsida</taxon>
        <taxon>eudicotyledons</taxon>
        <taxon>Gunneridae</taxon>
        <taxon>Pentapetalae</taxon>
        <taxon>rosids</taxon>
        <taxon>fabids</taxon>
        <taxon>Rosales</taxon>
        <taxon>Rhamnaceae</taxon>
        <taxon>Paliureae</taxon>
        <taxon>Ziziphus</taxon>
    </lineage>
</organism>
<evidence type="ECO:0000259" key="11">
    <source>
        <dbReference type="PROSITE" id="PS51141"/>
    </source>
</evidence>
<gene>
    <name evidence="13" type="primary">LOC107408885</name>
</gene>
<dbReference type="FunFam" id="4.10.1100.10:FF:000001">
    <property type="entry name" value="Squamosa promoter-binding-like protein 14"/>
    <property type="match status" value="1"/>
</dbReference>
<feature type="compositionally biased region" description="Low complexity" evidence="10">
    <location>
        <begin position="143"/>
        <end position="152"/>
    </location>
</feature>
<dbReference type="RefSeq" id="XP_024925871.1">
    <property type="nucleotide sequence ID" value="XM_025070103.3"/>
</dbReference>
<evidence type="ECO:0000256" key="4">
    <source>
        <dbReference type="ARBA" id="ARBA00022833"/>
    </source>
</evidence>
<evidence type="ECO:0000313" key="13">
    <source>
        <dbReference type="RefSeq" id="XP_024925871.1"/>
    </source>
</evidence>
<keyword evidence="2" id="KW-0479">Metal-binding</keyword>
<evidence type="ECO:0000256" key="9">
    <source>
        <dbReference type="PROSITE-ProRule" id="PRU00470"/>
    </source>
</evidence>
<dbReference type="InterPro" id="IPR004333">
    <property type="entry name" value="SBP_dom"/>
</dbReference>
<reference evidence="13" key="1">
    <citation type="submission" date="2025-08" db="UniProtKB">
        <authorList>
            <consortium name="RefSeq"/>
        </authorList>
    </citation>
    <scope>IDENTIFICATION</scope>
    <source>
        <tissue evidence="13">Seedling</tissue>
    </source>
</reference>
<dbReference type="GO" id="GO:0005634">
    <property type="term" value="C:nucleus"/>
    <property type="evidence" value="ECO:0007669"/>
    <property type="project" value="UniProtKB-SubCell"/>
</dbReference>
<dbReference type="GeneID" id="107408885"/>
<accession>A0A6P6FVA7</accession>
<evidence type="ECO:0000256" key="8">
    <source>
        <dbReference type="ARBA" id="ARBA00023242"/>
    </source>
</evidence>
<dbReference type="PANTHER" id="PTHR31251:SF208">
    <property type="entry name" value="SQUAMOSA PROMOTER-BINDING-LIKE PROTEIN 18"/>
    <property type="match status" value="1"/>
</dbReference>
<evidence type="ECO:0000256" key="1">
    <source>
        <dbReference type="ARBA" id="ARBA00004123"/>
    </source>
</evidence>
<dbReference type="Gene3D" id="4.10.1100.10">
    <property type="entry name" value="Transcription factor, SBP-box domain"/>
    <property type="match status" value="1"/>
</dbReference>
<dbReference type="PANTHER" id="PTHR31251">
    <property type="entry name" value="SQUAMOSA PROMOTER-BINDING-LIKE PROTEIN 4"/>
    <property type="match status" value="1"/>
</dbReference>
<evidence type="ECO:0000256" key="7">
    <source>
        <dbReference type="ARBA" id="ARBA00023163"/>
    </source>
</evidence>
<dbReference type="GO" id="GO:0008270">
    <property type="term" value="F:zinc ion binding"/>
    <property type="evidence" value="ECO:0007669"/>
    <property type="project" value="UniProtKB-KW"/>
</dbReference>
<keyword evidence="3 9" id="KW-0863">Zinc-finger</keyword>
<keyword evidence="8" id="KW-0539">Nucleus</keyword>
<proteinExistence type="predicted"/>